<dbReference type="InterPro" id="IPR011010">
    <property type="entry name" value="DNA_brk_join_enz"/>
</dbReference>
<evidence type="ECO:0000256" key="1">
    <source>
        <dbReference type="ARBA" id="ARBA00008857"/>
    </source>
</evidence>
<evidence type="ECO:0000313" key="7">
    <source>
        <dbReference type="Proteomes" id="UP000254875"/>
    </source>
</evidence>
<name>A0A370NGB6_9BURK</name>
<dbReference type="GO" id="GO:0015074">
    <property type="term" value="P:DNA integration"/>
    <property type="evidence" value="ECO:0007669"/>
    <property type="project" value="UniProtKB-KW"/>
</dbReference>
<sequence length="322" mass="36598">MQGRVAEAAPQPKTADEVRTQVARFERLVGSLPLSSLTAAHVEQFKAACLEQEKVSRSRVNTIISLLSPVITIAMKKKLTMLSTNPFTGTKYSRKAVRRDANPDAQRDAYTVDELNRLYASRVYVHGHRPGKGGREAAFWVPLLGLYTGARLEDPCRLRTRDVVQRAGVWCLHLHDTKREHRTGEGNTMRYVPIHRMLVRLGWLDYVQAQDADSLLFPHLSRNKYGQLGAMWSTWFNEFLDNDVGLPDPRLDFHSFRHTFKVFGQLSGIDGAVIEELLGHAPDDWYGRNEGAEKRLPFELLVQAMEKLDLPGLELGHLMRRT</sequence>
<dbReference type="PANTHER" id="PTHR30349">
    <property type="entry name" value="PHAGE INTEGRASE-RELATED"/>
    <property type="match status" value="1"/>
</dbReference>
<proteinExistence type="inferred from homology"/>
<evidence type="ECO:0000256" key="4">
    <source>
        <dbReference type="ARBA" id="ARBA00023172"/>
    </source>
</evidence>
<evidence type="ECO:0000259" key="5">
    <source>
        <dbReference type="PROSITE" id="PS51898"/>
    </source>
</evidence>
<dbReference type="PANTHER" id="PTHR30349:SF41">
    <property type="entry name" value="INTEGRASE_RECOMBINASE PROTEIN MJ0367-RELATED"/>
    <property type="match status" value="1"/>
</dbReference>
<dbReference type="CDD" id="cd01184">
    <property type="entry name" value="INT_C_like_1"/>
    <property type="match status" value="1"/>
</dbReference>
<feature type="domain" description="Tyr recombinase" evidence="5">
    <location>
        <begin position="105"/>
        <end position="299"/>
    </location>
</feature>
<accession>A0A370NGB6</accession>
<dbReference type="Gene3D" id="1.10.443.10">
    <property type="entry name" value="Intergrase catalytic core"/>
    <property type="match status" value="1"/>
</dbReference>
<evidence type="ECO:0000313" key="6">
    <source>
        <dbReference type="EMBL" id="RDK04630.1"/>
    </source>
</evidence>
<keyword evidence="7" id="KW-1185">Reference proteome</keyword>
<reference evidence="7" key="1">
    <citation type="submission" date="2018-05" db="EMBL/GenBank/DDBJ databases">
        <authorList>
            <person name="Feng T."/>
        </authorList>
    </citation>
    <scope>NUCLEOTIDE SEQUENCE [LARGE SCALE GENOMIC DNA]</scope>
    <source>
        <strain evidence="7">S27</strain>
    </source>
</reference>
<evidence type="ECO:0000256" key="2">
    <source>
        <dbReference type="ARBA" id="ARBA00022908"/>
    </source>
</evidence>
<organism evidence="6 7">
    <name type="scientific">Paraburkholderia lacunae</name>
    <dbReference type="NCBI Taxonomy" id="2211104"/>
    <lineage>
        <taxon>Bacteria</taxon>
        <taxon>Pseudomonadati</taxon>
        <taxon>Pseudomonadota</taxon>
        <taxon>Betaproteobacteria</taxon>
        <taxon>Burkholderiales</taxon>
        <taxon>Burkholderiaceae</taxon>
        <taxon>Paraburkholderia</taxon>
    </lineage>
</organism>
<keyword evidence="3" id="KW-0238">DNA-binding</keyword>
<gene>
    <name evidence="6" type="ORF">DLM46_01825</name>
</gene>
<dbReference type="InterPro" id="IPR050090">
    <property type="entry name" value="Tyrosine_recombinase_XerCD"/>
</dbReference>
<dbReference type="GO" id="GO:0006310">
    <property type="term" value="P:DNA recombination"/>
    <property type="evidence" value="ECO:0007669"/>
    <property type="project" value="UniProtKB-KW"/>
</dbReference>
<dbReference type="InterPro" id="IPR010998">
    <property type="entry name" value="Integrase_recombinase_N"/>
</dbReference>
<comment type="similarity">
    <text evidence="1">Belongs to the 'phage' integrase family.</text>
</comment>
<dbReference type="AlphaFoldDB" id="A0A370NGB6"/>
<keyword evidence="2" id="KW-0229">DNA integration</keyword>
<dbReference type="InterPro" id="IPR002104">
    <property type="entry name" value="Integrase_catalytic"/>
</dbReference>
<protein>
    <recommendedName>
        <fullName evidence="5">Tyr recombinase domain-containing protein</fullName>
    </recommendedName>
</protein>
<dbReference type="GO" id="GO:0003677">
    <property type="term" value="F:DNA binding"/>
    <property type="evidence" value="ECO:0007669"/>
    <property type="project" value="UniProtKB-KW"/>
</dbReference>
<dbReference type="Pfam" id="PF00589">
    <property type="entry name" value="Phage_integrase"/>
    <property type="match status" value="1"/>
</dbReference>
<comment type="caution">
    <text evidence="6">The sequence shown here is derived from an EMBL/GenBank/DDBJ whole genome shotgun (WGS) entry which is preliminary data.</text>
</comment>
<evidence type="ECO:0000256" key="3">
    <source>
        <dbReference type="ARBA" id="ARBA00023125"/>
    </source>
</evidence>
<keyword evidence="4" id="KW-0233">DNA recombination</keyword>
<dbReference type="Gene3D" id="1.10.150.130">
    <property type="match status" value="1"/>
</dbReference>
<dbReference type="SUPFAM" id="SSF56349">
    <property type="entry name" value="DNA breaking-rejoining enzymes"/>
    <property type="match status" value="1"/>
</dbReference>
<dbReference type="InterPro" id="IPR013762">
    <property type="entry name" value="Integrase-like_cat_sf"/>
</dbReference>
<dbReference type="EMBL" id="QHKS01000001">
    <property type="protein sequence ID" value="RDK04630.1"/>
    <property type="molecule type" value="Genomic_DNA"/>
</dbReference>
<dbReference type="PROSITE" id="PS51898">
    <property type="entry name" value="TYR_RECOMBINASE"/>
    <property type="match status" value="1"/>
</dbReference>
<dbReference type="Proteomes" id="UP000254875">
    <property type="component" value="Unassembled WGS sequence"/>
</dbReference>